<dbReference type="Pfam" id="PF26571">
    <property type="entry name" value="VldE"/>
    <property type="match status" value="1"/>
</dbReference>
<feature type="transmembrane region" description="Helical" evidence="2">
    <location>
        <begin position="35"/>
        <end position="57"/>
    </location>
</feature>
<organism evidence="4 5">
    <name type="scientific">Nocardioides acrostichi</name>
    <dbReference type="NCBI Taxonomy" id="2784339"/>
    <lineage>
        <taxon>Bacteria</taxon>
        <taxon>Bacillati</taxon>
        <taxon>Actinomycetota</taxon>
        <taxon>Actinomycetes</taxon>
        <taxon>Propionibacteriales</taxon>
        <taxon>Nocardioidaceae</taxon>
        <taxon>Nocardioides</taxon>
    </lineage>
</organism>
<feature type="domain" description="ARB-07466-like C-terminal" evidence="3">
    <location>
        <begin position="207"/>
        <end position="305"/>
    </location>
</feature>
<accession>A0A930YCF0</accession>
<gene>
    <name evidence="4" type="ORF">ISG29_17130</name>
</gene>
<evidence type="ECO:0000259" key="3">
    <source>
        <dbReference type="Pfam" id="PF26571"/>
    </source>
</evidence>
<dbReference type="EMBL" id="JADIVZ010000011">
    <property type="protein sequence ID" value="MBF4163418.1"/>
    <property type="molecule type" value="Genomic_DNA"/>
</dbReference>
<name>A0A930YCF0_9ACTN</name>
<reference evidence="4" key="1">
    <citation type="submission" date="2020-11" db="EMBL/GenBank/DDBJ databases">
        <title>Nocardioides sp. CBS4Y-1, whole genome shotgun sequence.</title>
        <authorList>
            <person name="Tuo L."/>
        </authorList>
    </citation>
    <scope>NUCLEOTIDE SEQUENCE</scope>
    <source>
        <strain evidence="4">CBS4Y-1</strain>
    </source>
</reference>
<evidence type="ECO:0000256" key="1">
    <source>
        <dbReference type="SAM" id="MobiDB-lite"/>
    </source>
</evidence>
<sequence length="313" mass="32755">MAYLRHKRDTDARPSSSNETGTTGPLARRPRRSTLAAASVAVLATAGVVAVGVGTHLPGSDASVTTAADLRSVATASGSTRDAVVSRSGDRLADAPVVDGESLRPKTAVELATSPRLTKKAIAAADTHRFTTATLNLWTTPGERADKTGELKSGKKVLITGREAGGRDEVVIDGASRWVTHGYLSADKPDPAEQSLGGACTNGTTADSGVAPNTAKVHEAVCAAFPDISTYGYFRGGETDHATGHAVDIMVSGSEGWAIADFVRAHASELGVSYVIYSQHIWSVQRSSEGWRGMEDRGSTTANHYDHVHVSVY</sequence>
<proteinExistence type="predicted"/>
<keyword evidence="2" id="KW-1133">Transmembrane helix</keyword>
<evidence type="ECO:0000313" key="4">
    <source>
        <dbReference type="EMBL" id="MBF4163418.1"/>
    </source>
</evidence>
<protein>
    <recommendedName>
        <fullName evidence="3">ARB-07466-like C-terminal domain-containing protein</fullName>
    </recommendedName>
</protein>
<dbReference type="Proteomes" id="UP000656804">
    <property type="component" value="Unassembled WGS sequence"/>
</dbReference>
<keyword evidence="2" id="KW-0812">Transmembrane</keyword>
<dbReference type="RefSeq" id="WP_194504676.1">
    <property type="nucleotide sequence ID" value="NZ_JADIVZ010000011.1"/>
</dbReference>
<feature type="compositionally biased region" description="Polar residues" evidence="1">
    <location>
        <begin position="13"/>
        <end position="23"/>
    </location>
</feature>
<keyword evidence="5" id="KW-1185">Reference proteome</keyword>
<evidence type="ECO:0000313" key="5">
    <source>
        <dbReference type="Proteomes" id="UP000656804"/>
    </source>
</evidence>
<evidence type="ECO:0000256" key="2">
    <source>
        <dbReference type="SAM" id="Phobius"/>
    </source>
</evidence>
<feature type="region of interest" description="Disordered" evidence="1">
    <location>
        <begin position="1"/>
        <end position="31"/>
    </location>
</feature>
<dbReference type="AlphaFoldDB" id="A0A930YCF0"/>
<keyword evidence="2" id="KW-0472">Membrane</keyword>
<comment type="caution">
    <text evidence="4">The sequence shown here is derived from an EMBL/GenBank/DDBJ whole genome shotgun (WGS) entry which is preliminary data.</text>
</comment>
<dbReference type="InterPro" id="IPR058593">
    <property type="entry name" value="ARB_07466-like_C"/>
</dbReference>